<name>A0A4R8S0A9_9MYCO</name>
<organism evidence="1 2">
    <name type="scientific">Mycobacteroides salmoniphilum</name>
    <dbReference type="NCBI Taxonomy" id="404941"/>
    <lineage>
        <taxon>Bacteria</taxon>
        <taxon>Bacillati</taxon>
        <taxon>Actinomycetota</taxon>
        <taxon>Actinomycetes</taxon>
        <taxon>Mycobacteriales</taxon>
        <taxon>Mycobacteriaceae</taxon>
        <taxon>Mycobacteroides</taxon>
    </lineage>
</organism>
<evidence type="ECO:0000313" key="1">
    <source>
        <dbReference type="EMBL" id="TDZ80150.1"/>
    </source>
</evidence>
<reference evidence="1 2" key="1">
    <citation type="journal article" date="2019" name="Sci. Rep.">
        <title>Extended insight into the Mycobacterium chelonae-abscessus complex through whole genome sequencing of Mycobacterium salmoniphilum outbreak and Mycobacterium salmoniphilum-like strains.</title>
        <authorList>
            <person name="Behra P.R.K."/>
            <person name="Das S."/>
            <person name="Pettersson B.M.F."/>
            <person name="Shirreff L."/>
            <person name="DuCote T."/>
            <person name="Jacobsson K.G."/>
            <person name="Ennis D.G."/>
            <person name="Kirsebom L.A."/>
        </authorList>
    </citation>
    <scope>NUCLEOTIDE SEQUENCE [LARGE SCALE GENOMIC DNA]</scope>
    <source>
        <strain evidence="1 2">DE 4585</strain>
    </source>
</reference>
<accession>A0A4R8S0A9</accession>
<sequence precursor="true">MNDMSVVELAGRAHGHTATRLLPGESANKQLDVVETGPREPALSGGPNDTPPVCATGTASEPVALGLTNLIMGAALS</sequence>
<protein>
    <submittedName>
        <fullName evidence="1">Uncharacterized protein</fullName>
    </submittedName>
</protein>
<dbReference type="AlphaFoldDB" id="A0A4R8S0A9"/>
<dbReference type="Proteomes" id="UP000295117">
    <property type="component" value="Unassembled WGS sequence"/>
</dbReference>
<dbReference type="EMBL" id="PECH01000008">
    <property type="protein sequence ID" value="TDZ80150.1"/>
    <property type="molecule type" value="Genomic_DNA"/>
</dbReference>
<comment type="caution">
    <text evidence="1">The sequence shown here is derived from an EMBL/GenBank/DDBJ whole genome shotgun (WGS) entry which is preliminary data.</text>
</comment>
<proteinExistence type="predicted"/>
<gene>
    <name evidence="1" type="ORF">DE4585_03901</name>
</gene>
<evidence type="ECO:0000313" key="2">
    <source>
        <dbReference type="Proteomes" id="UP000295117"/>
    </source>
</evidence>